<name>A0A485L5C8_9STRA</name>
<sequence>MKQHEDGPTAEDIIHAAVALKWEERNRSMVEYRKKKKMERVQLRETIAELERTKKAMPAKKALACMLSWKDVAKALQEGRRMAEIQQTDLKRRVDDHEALVREMQRWVLASHIEIAPNPAQRSWRNVTLLANPTSRQLGKEWICKQMHHNMERMFDQHGFPALDALETIDWELNFTFSDQGFTSVYRRQLSRDITMEASMDYIRRTLLSVQVFIAHYSPRLHKEIYDIQGQTQQVALVTPRQDFVNILCGEFITHDQYVLVVQQIHDDESCTREPTHRQRNRTSWHDIRRLPNGRTMWRILALQSQSFTSTGRVIQLREDAQDYGVDLTDCPDHLLEARFPRLFRNELTRRLQQATPLIQR</sequence>
<dbReference type="Proteomes" id="UP000332933">
    <property type="component" value="Unassembled WGS sequence"/>
</dbReference>
<reference evidence="2 3" key="1">
    <citation type="submission" date="2019-03" db="EMBL/GenBank/DDBJ databases">
        <authorList>
            <person name="Gaulin E."/>
            <person name="Dumas B."/>
        </authorList>
    </citation>
    <scope>NUCLEOTIDE SEQUENCE [LARGE SCALE GENOMIC DNA]</scope>
    <source>
        <strain evidence="2">CBS 568.67</strain>
    </source>
</reference>
<gene>
    <name evidence="2" type="primary">Aste57867_16300</name>
    <name evidence="1" type="ORF">As57867_016243</name>
    <name evidence="2" type="ORF">ASTE57867_16300</name>
</gene>
<keyword evidence="3" id="KW-1185">Reference proteome</keyword>
<proteinExistence type="predicted"/>
<protein>
    <submittedName>
        <fullName evidence="2">Aste57867_16300 protein</fullName>
    </submittedName>
</protein>
<dbReference type="AlphaFoldDB" id="A0A485L5C8"/>
<dbReference type="OrthoDB" id="79504at2759"/>
<evidence type="ECO:0000313" key="3">
    <source>
        <dbReference type="Proteomes" id="UP000332933"/>
    </source>
</evidence>
<evidence type="ECO:0000313" key="1">
    <source>
        <dbReference type="EMBL" id="KAF0692635.1"/>
    </source>
</evidence>
<dbReference type="EMBL" id="CAADRA010005884">
    <property type="protein sequence ID" value="VFT93076.1"/>
    <property type="molecule type" value="Genomic_DNA"/>
</dbReference>
<organism evidence="2 3">
    <name type="scientific">Aphanomyces stellatus</name>
    <dbReference type="NCBI Taxonomy" id="120398"/>
    <lineage>
        <taxon>Eukaryota</taxon>
        <taxon>Sar</taxon>
        <taxon>Stramenopiles</taxon>
        <taxon>Oomycota</taxon>
        <taxon>Saprolegniomycetes</taxon>
        <taxon>Saprolegniales</taxon>
        <taxon>Verrucalvaceae</taxon>
        <taxon>Aphanomyces</taxon>
    </lineage>
</organism>
<dbReference type="EMBL" id="VJMH01005863">
    <property type="protein sequence ID" value="KAF0692635.1"/>
    <property type="molecule type" value="Genomic_DNA"/>
</dbReference>
<evidence type="ECO:0000313" key="2">
    <source>
        <dbReference type="EMBL" id="VFT93076.1"/>
    </source>
</evidence>
<accession>A0A485L5C8</accession>
<reference evidence="1" key="2">
    <citation type="submission" date="2019-06" db="EMBL/GenBank/DDBJ databases">
        <title>Genomics analysis of Aphanomyces spp. identifies a new class of oomycete effector associated with host adaptation.</title>
        <authorList>
            <person name="Gaulin E."/>
        </authorList>
    </citation>
    <scope>NUCLEOTIDE SEQUENCE</scope>
    <source>
        <strain evidence="1">CBS 578.67</strain>
    </source>
</reference>